<sequence>MSTNFVPRSTIVPFRRVVRNRIAFGVSMLMLVNIAAMPMKAYFSEHPPWSVAYQKSFTNFTDFNITILREYQDLYSHDKLPKSSSYFDDGDKNTQVMRQVTDMSNPIDLRDCTNLFLAGKPSALFYGLPIRDFLCSFAAANHSHNDSTWNNRGTCVQITYFSASIGFQCVWTNRGNMLTNISSLNDFTITAIHTISANKTWYTVKFCYRMCITILVCCLMWTRYFCHCVHLEKLLNTHGHRFDDKSKQKELWHYEVVWGDPTPIILMNPYVSFVFFLDCWFSAETISIVIPRASQSDDIYIMLSAFLYLSRTVWFAYAAMCAIASSLKRFHREHNFIEIDPTIIAIVTTISGPVVSWTMGNVGFLLEIYFFLFACVVPSENQHEKIEGGPPSMLYTVSIAAIPILYGFIGGCYRKPKSRFLSSSRFNNIWYNGVKTKVMFLVMKLFQPKLPSIFTQYGGSIYRLSTAIPRYKQSPTISFCSSDCFIYCYYKGEMIETLRVTLLESLDRNLMSPTYAIIDSKDKSPFCFSSLQLFEVSGVSAPRMLRSRYSTSWCI</sequence>
<keyword evidence="1" id="KW-0812">Transmembrane</keyword>
<feature type="transmembrane region" description="Helical" evidence="1">
    <location>
        <begin position="22"/>
        <end position="43"/>
    </location>
</feature>
<evidence type="ECO:0008006" key="4">
    <source>
        <dbReference type="Google" id="ProtNLM"/>
    </source>
</evidence>
<dbReference type="AlphaFoldDB" id="A0A1V9Y854"/>
<dbReference type="OrthoDB" id="71125at2759"/>
<feature type="transmembrane region" description="Helical" evidence="1">
    <location>
        <begin position="392"/>
        <end position="413"/>
    </location>
</feature>
<dbReference type="EMBL" id="JNBS01004873">
    <property type="protein sequence ID" value="OQR81897.1"/>
    <property type="molecule type" value="Genomic_DNA"/>
</dbReference>
<accession>A0A1V9Y854</accession>
<organism evidence="2 3">
    <name type="scientific">Thraustotheca clavata</name>
    <dbReference type="NCBI Taxonomy" id="74557"/>
    <lineage>
        <taxon>Eukaryota</taxon>
        <taxon>Sar</taxon>
        <taxon>Stramenopiles</taxon>
        <taxon>Oomycota</taxon>
        <taxon>Saprolegniomycetes</taxon>
        <taxon>Saprolegniales</taxon>
        <taxon>Achlyaceae</taxon>
        <taxon>Thraustotheca</taxon>
    </lineage>
</organism>
<proteinExistence type="predicted"/>
<dbReference type="Proteomes" id="UP000243217">
    <property type="component" value="Unassembled WGS sequence"/>
</dbReference>
<evidence type="ECO:0000256" key="1">
    <source>
        <dbReference type="SAM" id="Phobius"/>
    </source>
</evidence>
<keyword evidence="1" id="KW-1133">Transmembrane helix</keyword>
<comment type="caution">
    <text evidence="2">The sequence shown here is derived from an EMBL/GenBank/DDBJ whole genome shotgun (WGS) entry which is preliminary data.</text>
</comment>
<keyword evidence="3" id="KW-1185">Reference proteome</keyword>
<keyword evidence="1" id="KW-0472">Membrane</keyword>
<protein>
    <recommendedName>
        <fullName evidence="4">Transmembrane protein</fullName>
    </recommendedName>
</protein>
<evidence type="ECO:0000313" key="3">
    <source>
        <dbReference type="Proteomes" id="UP000243217"/>
    </source>
</evidence>
<name>A0A1V9Y854_9STRA</name>
<feature type="transmembrane region" description="Helical" evidence="1">
    <location>
        <begin position="299"/>
        <end position="323"/>
    </location>
</feature>
<feature type="transmembrane region" description="Helical" evidence="1">
    <location>
        <begin position="343"/>
        <end position="372"/>
    </location>
</feature>
<reference evidence="2 3" key="1">
    <citation type="journal article" date="2014" name="Genome Biol. Evol.">
        <title>The secreted proteins of Achlya hypogyna and Thraustotheca clavata identify the ancestral oomycete secretome and reveal gene acquisitions by horizontal gene transfer.</title>
        <authorList>
            <person name="Misner I."/>
            <person name="Blouin N."/>
            <person name="Leonard G."/>
            <person name="Richards T.A."/>
            <person name="Lane C.E."/>
        </authorList>
    </citation>
    <scope>NUCLEOTIDE SEQUENCE [LARGE SCALE GENOMIC DNA]</scope>
    <source>
        <strain evidence="2 3">ATCC 34112</strain>
    </source>
</reference>
<evidence type="ECO:0000313" key="2">
    <source>
        <dbReference type="EMBL" id="OQR81897.1"/>
    </source>
</evidence>
<gene>
    <name evidence="2" type="ORF">THRCLA_23281</name>
</gene>